<keyword evidence="2" id="KW-1185">Reference proteome</keyword>
<reference evidence="1 2" key="1">
    <citation type="submission" date="2021-01" db="EMBL/GenBank/DDBJ databases">
        <title>Genomic Encyclopedia of Type Strains, Phase IV (KMG-IV): sequencing the most valuable type-strain genomes for metagenomic binning, comparative biology and taxonomic classification.</title>
        <authorList>
            <person name="Goeker M."/>
        </authorList>
    </citation>
    <scope>NUCLEOTIDE SEQUENCE [LARGE SCALE GENOMIC DNA]</scope>
    <source>
        <strain evidence="1 2">DSM 24436</strain>
    </source>
</reference>
<dbReference type="EMBL" id="JAFBDT010000005">
    <property type="protein sequence ID" value="MBM7561454.1"/>
    <property type="molecule type" value="Genomic_DNA"/>
</dbReference>
<protein>
    <submittedName>
        <fullName evidence="1">Type II secretory pathway pseudopilin PulG</fullName>
    </submittedName>
</protein>
<accession>A0ABS2MPZ4</accession>
<dbReference type="InterPro" id="IPR045584">
    <property type="entry name" value="Pilin-like"/>
</dbReference>
<comment type="caution">
    <text evidence="1">The sequence shown here is derived from an EMBL/GenBank/DDBJ whole genome shotgun (WGS) entry which is preliminary data.</text>
</comment>
<dbReference type="Proteomes" id="UP000767854">
    <property type="component" value="Unassembled WGS sequence"/>
</dbReference>
<dbReference type="SUPFAM" id="SSF54523">
    <property type="entry name" value="Pili subunits"/>
    <property type="match status" value="1"/>
</dbReference>
<gene>
    <name evidence="1" type="ORF">JOC49_000974</name>
</gene>
<evidence type="ECO:0000313" key="2">
    <source>
        <dbReference type="Proteomes" id="UP000767854"/>
    </source>
</evidence>
<dbReference type="Gene3D" id="3.30.700.10">
    <property type="entry name" value="Glycoprotein, Type 4 Pilin"/>
    <property type="match status" value="1"/>
</dbReference>
<sequence>MAAIAIPRLGGFTDKAEEKADIANAKLLDSAIQMHYADDGTYPAGTMAGANPTAAEVTALEGVLQTADLLPANSNIVFNDLTKLVFTIDTGKVTAVTYTP</sequence>
<organism evidence="1 2">
    <name type="scientific">Fusibacter tunisiensis</name>
    <dbReference type="NCBI Taxonomy" id="1008308"/>
    <lineage>
        <taxon>Bacteria</taxon>
        <taxon>Bacillati</taxon>
        <taxon>Bacillota</taxon>
        <taxon>Clostridia</taxon>
        <taxon>Eubacteriales</taxon>
        <taxon>Eubacteriales Family XII. Incertae Sedis</taxon>
        <taxon>Fusibacter</taxon>
    </lineage>
</organism>
<name>A0ABS2MPZ4_9FIRM</name>
<evidence type="ECO:0000313" key="1">
    <source>
        <dbReference type="EMBL" id="MBM7561454.1"/>
    </source>
</evidence>
<proteinExistence type="predicted"/>